<evidence type="ECO:0000313" key="3">
    <source>
        <dbReference type="Proteomes" id="UP000426265"/>
    </source>
</evidence>
<evidence type="ECO:0000313" key="1">
    <source>
        <dbReference type="Araport" id="AT2G11891"/>
    </source>
</evidence>
<organism evidence="2 3">
    <name type="scientific">Arabidopsis thaliana</name>
    <name type="common">Mouse-ear cress</name>
    <dbReference type="NCBI Taxonomy" id="3702"/>
    <lineage>
        <taxon>Eukaryota</taxon>
        <taxon>Viridiplantae</taxon>
        <taxon>Streptophyta</taxon>
        <taxon>Embryophyta</taxon>
        <taxon>Tracheophyta</taxon>
        <taxon>Spermatophyta</taxon>
        <taxon>Magnoliopsida</taxon>
        <taxon>eudicotyledons</taxon>
        <taxon>Gunneridae</taxon>
        <taxon>Pentapetalae</taxon>
        <taxon>rosids</taxon>
        <taxon>malvids</taxon>
        <taxon>Brassicales</taxon>
        <taxon>Brassicaceae</taxon>
        <taxon>Camelineae</taxon>
        <taxon>Arabidopsis</taxon>
    </lineage>
</organism>
<reference evidence="2 3" key="1">
    <citation type="submission" date="2019-11" db="EMBL/GenBank/DDBJ databases">
        <authorList>
            <person name="Jiao W.-B."/>
            <person name="Schneeberger K."/>
        </authorList>
    </citation>
    <scope>NUCLEOTIDE SEQUENCE [LARGE SCALE GENOMIC DNA]</scope>
    <source>
        <strain evidence="3">cv. An-1</strain>
    </source>
</reference>
<gene>
    <name evidence="1" type="ordered locus">At2g11891</name>
    <name evidence="2" type="ORF">AN1_LOCUS7725</name>
</gene>
<dbReference type="GeneID" id="6241052"/>
<name>A0A654ESJ5_ARATH</name>
<dbReference type="KEGG" id="ath:AT2G11891"/>
<dbReference type="RefSeq" id="NP_001118303.1">
    <property type="nucleotide sequence ID" value="NM_001124831.1"/>
</dbReference>
<sequence length="55" mass="6498">MNTRENLMWRQMKGFYRTRGWKGEESVCDSLSCFKSKRSCRGMIDGEDLCVPLPY</sequence>
<dbReference type="Araport" id="AT2G11891"/>
<dbReference type="ExpressionAtlas" id="A0A654ESJ5">
    <property type="expression patterns" value="baseline and differential"/>
</dbReference>
<accession>A0A654ESJ5</accession>
<proteinExistence type="predicted"/>
<evidence type="ECO:0000313" key="2">
    <source>
        <dbReference type="EMBL" id="VYS52263.1"/>
    </source>
</evidence>
<dbReference type="Proteomes" id="UP000426265">
    <property type="component" value="Unassembled WGS sequence"/>
</dbReference>
<dbReference type="EMBL" id="CACRSJ010000105">
    <property type="protein sequence ID" value="VYS52263.1"/>
    <property type="molecule type" value="Genomic_DNA"/>
</dbReference>
<protein>
    <submittedName>
        <fullName evidence="2">Uncharacterized protein</fullName>
    </submittedName>
</protein>
<dbReference type="AlphaFoldDB" id="A0A654ESJ5"/>